<evidence type="ECO:0000313" key="4">
    <source>
        <dbReference type="EMBL" id="GGJ13608.1"/>
    </source>
</evidence>
<reference evidence="4" key="1">
    <citation type="journal article" date="2014" name="Int. J. Syst. Evol. Microbiol.">
        <title>Complete genome sequence of Corynebacterium casei LMG S-19264T (=DSM 44701T), isolated from a smear-ripened cheese.</title>
        <authorList>
            <consortium name="US DOE Joint Genome Institute (JGI-PGF)"/>
            <person name="Walter F."/>
            <person name="Albersmeier A."/>
            <person name="Kalinowski J."/>
            <person name="Ruckert C."/>
        </authorList>
    </citation>
    <scope>NUCLEOTIDE SEQUENCE</scope>
    <source>
        <strain evidence="4">CGMCC 4.7272</strain>
    </source>
</reference>
<dbReference type="InterPro" id="IPR011042">
    <property type="entry name" value="6-blade_b-propeller_TolB-like"/>
</dbReference>
<dbReference type="Pfam" id="PF08450">
    <property type="entry name" value="SGL"/>
    <property type="match status" value="1"/>
</dbReference>
<evidence type="ECO:0000256" key="2">
    <source>
        <dbReference type="ARBA" id="ARBA00022801"/>
    </source>
</evidence>
<dbReference type="RefSeq" id="WP_189145787.1">
    <property type="nucleotide sequence ID" value="NZ_BAABER010000006.1"/>
</dbReference>
<feature type="domain" description="SMP-30/Gluconolactonase/LRE-like region" evidence="3">
    <location>
        <begin position="16"/>
        <end position="306"/>
    </location>
</feature>
<evidence type="ECO:0000259" key="3">
    <source>
        <dbReference type="Pfam" id="PF08450"/>
    </source>
</evidence>
<evidence type="ECO:0000256" key="1">
    <source>
        <dbReference type="ARBA" id="ARBA00008853"/>
    </source>
</evidence>
<dbReference type="InterPro" id="IPR013658">
    <property type="entry name" value="SGL"/>
</dbReference>
<dbReference type="AlphaFoldDB" id="A0A917KJ02"/>
<protein>
    <submittedName>
        <fullName evidence="4">Gluconolaconase</fullName>
    </submittedName>
</protein>
<comment type="caution">
    <text evidence="4">The sequence shown here is derived from an EMBL/GenBank/DDBJ whole genome shotgun (WGS) entry which is preliminary data.</text>
</comment>
<dbReference type="Proteomes" id="UP000625682">
    <property type="component" value="Unassembled WGS sequence"/>
</dbReference>
<organism evidence="4 5">
    <name type="scientific">Streptomyces lacrimifluminis</name>
    <dbReference type="NCBI Taxonomy" id="1500077"/>
    <lineage>
        <taxon>Bacteria</taxon>
        <taxon>Bacillati</taxon>
        <taxon>Actinomycetota</taxon>
        <taxon>Actinomycetes</taxon>
        <taxon>Kitasatosporales</taxon>
        <taxon>Streptomycetaceae</taxon>
        <taxon>Streptomyces</taxon>
    </lineage>
</organism>
<evidence type="ECO:0000313" key="5">
    <source>
        <dbReference type="Proteomes" id="UP000625682"/>
    </source>
</evidence>
<dbReference type="GO" id="GO:0016787">
    <property type="term" value="F:hydrolase activity"/>
    <property type="evidence" value="ECO:0007669"/>
    <property type="project" value="UniProtKB-KW"/>
</dbReference>
<sequence>MRPRATVVLDGFGVLESLRWHDGALWFCDLAHGTVHRWDTRGEPETVAEVPGRAGGLGWLPDGRMLVVSMDGHCVYRREPDGTLVVHADLKGVAGGPVNDMFVDRLGRAYVGNFGFDYHGFVRRQPNSMLYAPPGPPRTPLACFSPEGELLGLSEPLVFPNGLFLLDDERLTGEGPTLLVAETLAMRLTALTVLPDGRLGPPRPWAPLIPSALWRSLNHPGLLGRVTRRVSALLNHPAIADRSASPIAPDGIAPGKDGTAWVANALRGECVRVGPGGAILDRVSTSQRTLSCLVAGPDGNTLYAATTPTDDPVEAARVDGSRLEAYVLPS</sequence>
<dbReference type="PANTHER" id="PTHR47572">
    <property type="entry name" value="LIPOPROTEIN-RELATED"/>
    <property type="match status" value="1"/>
</dbReference>
<comment type="similarity">
    <text evidence="1">Belongs to the SMP-30/CGR1 family.</text>
</comment>
<keyword evidence="2" id="KW-0378">Hydrolase</keyword>
<accession>A0A917KJ02</accession>
<keyword evidence="5" id="KW-1185">Reference proteome</keyword>
<reference evidence="4" key="2">
    <citation type="submission" date="2020-09" db="EMBL/GenBank/DDBJ databases">
        <authorList>
            <person name="Sun Q."/>
            <person name="Zhou Y."/>
        </authorList>
    </citation>
    <scope>NUCLEOTIDE SEQUENCE</scope>
    <source>
        <strain evidence="4">CGMCC 4.7272</strain>
    </source>
</reference>
<dbReference type="InterPro" id="IPR051262">
    <property type="entry name" value="SMP-30/CGR1_Lactonase"/>
</dbReference>
<proteinExistence type="inferred from homology"/>
<dbReference type="SUPFAM" id="SSF63829">
    <property type="entry name" value="Calcium-dependent phosphotriesterase"/>
    <property type="match status" value="1"/>
</dbReference>
<dbReference type="EMBL" id="BMMU01000002">
    <property type="protein sequence ID" value="GGJ13608.1"/>
    <property type="molecule type" value="Genomic_DNA"/>
</dbReference>
<gene>
    <name evidence="4" type="ORF">GCM10012282_07430</name>
</gene>
<dbReference type="PANTHER" id="PTHR47572:SF4">
    <property type="entry name" value="LACTONASE DRP35"/>
    <property type="match status" value="1"/>
</dbReference>
<dbReference type="Gene3D" id="2.120.10.30">
    <property type="entry name" value="TolB, C-terminal domain"/>
    <property type="match status" value="1"/>
</dbReference>
<name>A0A917KJ02_9ACTN</name>